<protein>
    <submittedName>
        <fullName evidence="2">Phosphoribosyltransferase family protein</fullName>
    </submittedName>
</protein>
<accession>A0ABY8WUJ4</accession>
<gene>
    <name evidence="2" type="ORF">ACTOB_003745</name>
</gene>
<dbReference type="Proteomes" id="UP001240150">
    <property type="component" value="Chromosome"/>
</dbReference>
<organism evidence="2 3">
    <name type="scientific">Actinoplanes oblitus</name>
    <dbReference type="NCBI Taxonomy" id="3040509"/>
    <lineage>
        <taxon>Bacteria</taxon>
        <taxon>Bacillati</taxon>
        <taxon>Actinomycetota</taxon>
        <taxon>Actinomycetes</taxon>
        <taxon>Micromonosporales</taxon>
        <taxon>Micromonosporaceae</taxon>
        <taxon>Actinoplanes</taxon>
    </lineage>
</organism>
<name>A0ABY8WUJ4_9ACTN</name>
<proteinExistence type="predicted"/>
<evidence type="ECO:0000313" key="3">
    <source>
        <dbReference type="Proteomes" id="UP001240150"/>
    </source>
</evidence>
<dbReference type="InterPro" id="IPR029057">
    <property type="entry name" value="PRTase-like"/>
</dbReference>
<dbReference type="SUPFAM" id="SSF53271">
    <property type="entry name" value="PRTase-like"/>
    <property type="match status" value="1"/>
</dbReference>
<keyword evidence="3" id="KW-1185">Reference proteome</keyword>
<sequence>MLAEGCEMLSSAAFVKCACFTVTIGIASSGRIPAERIAKSAGRLAHTVRAQHSPTDELYQQATGSVIVDVTGLAEALNSRKLFGEILLVDDICGTGETFAAVIDALGPYLEADANIRTVALCRNLGSAYTPDLWLWDVADWVHFPWEPDLDPGQRTEVLTIPERVQRR</sequence>
<reference evidence="2 3" key="1">
    <citation type="submission" date="2023-06" db="EMBL/GenBank/DDBJ databases">
        <authorList>
            <person name="Yushchuk O."/>
            <person name="Binda E."/>
            <person name="Ruckert-Reed C."/>
            <person name="Fedorenko V."/>
            <person name="Kalinowski J."/>
            <person name="Marinelli F."/>
        </authorList>
    </citation>
    <scope>NUCLEOTIDE SEQUENCE [LARGE SCALE GENOMIC DNA]</scope>
    <source>
        <strain evidence="2 3">NRRL 3884</strain>
    </source>
</reference>
<dbReference type="Pfam" id="PF00156">
    <property type="entry name" value="Pribosyltran"/>
    <property type="match status" value="1"/>
</dbReference>
<feature type="domain" description="Phosphoribosyltransferase" evidence="1">
    <location>
        <begin position="22"/>
        <end position="151"/>
    </location>
</feature>
<dbReference type="EMBL" id="CP126980">
    <property type="protein sequence ID" value="WIN00065.1"/>
    <property type="molecule type" value="Genomic_DNA"/>
</dbReference>
<keyword evidence="2" id="KW-0808">Transferase</keyword>
<dbReference type="RefSeq" id="WP_284921531.1">
    <property type="nucleotide sequence ID" value="NZ_CP126980.1"/>
</dbReference>
<dbReference type="GO" id="GO:0016757">
    <property type="term" value="F:glycosyltransferase activity"/>
    <property type="evidence" value="ECO:0007669"/>
    <property type="project" value="UniProtKB-KW"/>
</dbReference>
<evidence type="ECO:0000259" key="1">
    <source>
        <dbReference type="Pfam" id="PF00156"/>
    </source>
</evidence>
<dbReference type="Gene3D" id="3.40.50.2020">
    <property type="match status" value="1"/>
</dbReference>
<dbReference type="CDD" id="cd06223">
    <property type="entry name" value="PRTases_typeI"/>
    <property type="match status" value="1"/>
</dbReference>
<evidence type="ECO:0000313" key="2">
    <source>
        <dbReference type="EMBL" id="WIN00065.1"/>
    </source>
</evidence>
<dbReference type="InterPro" id="IPR000836">
    <property type="entry name" value="PRTase_dom"/>
</dbReference>
<keyword evidence="2" id="KW-0328">Glycosyltransferase</keyword>